<evidence type="ECO:0008006" key="3">
    <source>
        <dbReference type="Google" id="ProtNLM"/>
    </source>
</evidence>
<reference evidence="2" key="1">
    <citation type="submission" date="2016-12" db="EMBL/GenBank/DDBJ databases">
        <authorList>
            <person name="Meng X."/>
        </authorList>
    </citation>
    <scope>NUCLEOTIDE SEQUENCE [LARGE SCALE GENOMIC DNA]</scope>
    <source>
        <strain evidence="2">DSM 20732</strain>
    </source>
</reference>
<evidence type="ECO:0000313" key="1">
    <source>
        <dbReference type="EMBL" id="OKL50817.1"/>
    </source>
</evidence>
<name>A0A1Q5PT87_9ACTO</name>
<dbReference type="STRING" id="52770.BSZ40_10715"/>
<dbReference type="AlphaFoldDB" id="A0A1Q5PT87"/>
<comment type="caution">
    <text evidence="1">The sequence shown here is derived from an EMBL/GenBank/DDBJ whole genome shotgun (WGS) entry which is preliminary data.</text>
</comment>
<organism evidence="1 2">
    <name type="scientific">Buchananella hordeovulneris</name>
    <dbReference type="NCBI Taxonomy" id="52770"/>
    <lineage>
        <taxon>Bacteria</taxon>
        <taxon>Bacillati</taxon>
        <taxon>Actinomycetota</taxon>
        <taxon>Actinomycetes</taxon>
        <taxon>Actinomycetales</taxon>
        <taxon>Actinomycetaceae</taxon>
        <taxon>Buchananella</taxon>
    </lineage>
</organism>
<keyword evidence="2" id="KW-1185">Reference proteome</keyword>
<evidence type="ECO:0000313" key="2">
    <source>
        <dbReference type="Proteomes" id="UP000185612"/>
    </source>
</evidence>
<proteinExistence type="predicted"/>
<dbReference type="RefSeq" id="WP_143180963.1">
    <property type="nucleotide sequence ID" value="NZ_MQVS01000015.1"/>
</dbReference>
<dbReference type="InParanoid" id="A0A1Q5PT87"/>
<feature type="non-terminal residue" evidence="1">
    <location>
        <position position="561"/>
    </location>
</feature>
<dbReference type="EMBL" id="MQVS01000015">
    <property type="protein sequence ID" value="OKL50817.1"/>
    <property type="molecule type" value="Genomic_DNA"/>
</dbReference>
<protein>
    <recommendedName>
        <fullName evidence="3">DUF4132 domain-containing protein</fullName>
    </recommendedName>
</protein>
<sequence length="561" mass="61092">MPLTPTDLDLRLHVFEQLYDADCGLQLGLDDTPFDPETEQQRAAQVAQRRRTPLGWDTERLWHFTTAPFDGFPRQDRQAWWRDYLGFTKPSRRGALFRDNSHIPPWMLTLLVVNWHAAPRDLVRQLRHFGTEGLFLRALLHQWSAAELAAAPAWFPAAYPTPAEDFNGESCFSVLDTCLRSVCGALPPGSTRQLFRGVPRKLLDRDRDTEGIFNRALLGLGLPTPADRVHFAKVTGSSVTYATGIVPWLAGTGVAGLELLAKWLTKGSADNCREMLREVARVAHGPGIAGFFLDALDSRAATVAAEWLQAHPQALLHAELSQTQADKALQFLRGVELPDLDPDAPGAGLVKRLRAEAAAPVLADPPRWWPTTPPSPAVVPFALADLPPLPVEGGQLAAAQVAQLLGALYEEPTGPLVASVRQHVDAEARDVFATGVLAAWVNVGAPYKTRWLLEALAEIAGARFVEQLTPLVSLWPKRSRHPLAFAGVAALERIGSREAAYALVQLACSGRGTKLENTARDAIAGLAAARGQTPTQIHDWALTTTPLTPQGHTHLTNGTHT</sequence>
<accession>A0A1Q5PT87</accession>
<dbReference type="Proteomes" id="UP000185612">
    <property type="component" value="Unassembled WGS sequence"/>
</dbReference>
<gene>
    <name evidence="1" type="ORF">BSZ40_10715</name>
</gene>